<accession>A0AAN8GGK6</accession>
<evidence type="ECO:0008006" key="3">
    <source>
        <dbReference type="Google" id="ProtNLM"/>
    </source>
</evidence>
<protein>
    <recommendedName>
        <fullName evidence="3">ZAD domain-containing protein</fullName>
    </recommendedName>
</protein>
<evidence type="ECO:0000313" key="1">
    <source>
        <dbReference type="EMBL" id="KAK6167109.1"/>
    </source>
</evidence>
<reference evidence="1 2" key="1">
    <citation type="submission" date="2024-01" db="EMBL/GenBank/DDBJ databases">
        <title>The genome of the rayed Mediterranean limpet Patella caerulea (Linnaeus, 1758).</title>
        <authorList>
            <person name="Anh-Thu Weber A."/>
            <person name="Halstead-Nussloch G."/>
        </authorList>
    </citation>
    <scope>NUCLEOTIDE SEQUENCE [LARGE SCALE GENOMIC DNA]</scope>
    <source>
        <strain evidence="1">AATW-2023a</strain>
        <tissue evidence="1">Whole specimen</tissue>
    </source>
</reference>
<sequence length="159" mass="17794">MADRITFCRICSGIIGVKNRRLLFSPAFLVNSELNEILGYQAHINDGLSSYICLACFSKLTKLTKMQAITKSIQERRNIVLQLKSKIAPYPLLEQPAVGLVPAEENTELPVLSRKVTPVKQVTKLTSTPNRVKIEQPIVYVKTLSTKVKVAEKVREITV</sequence>
<comment type="caution">
    <text evidence="1">The sequence shown here is derived from an EMBL/GenBank/DDBJ whole genome shotgun (WGS) entry which is preliminary data.</text>
</comment>
<gene>
    <name evidence="1" type="ORF">SNE40_021212</name>
</gene>
<name>A0AAN8GGK6_PATCE</name>
<keyword evidence="2" id="KW-1185">Reference proteome</keyword>
<evidence type="ECO:0000313" key="2">
    <source>
        <dbReference type="Proteomes" id="UP001347796"/>
    </source>
</evidence>
<dbReference type="EMBL" id="JAZGQO010000018">
    <property type="protein sequence ID" value="KAK6167109.1"/>
    <property type="molecule type" value="Genomic_DNA"/>
</dbReference>
<dbReference type="Proteomes" id="UP001347796">
    <property type="component" value="Unassembled WGS sequence"/>
</dbReference>
<organism evidence="1 2">
    <name type="scientific">Patella caerulea</name>
    <name type="common">Rayed Mediterranean limpet</name>
    <dbReference type="NCBI Taxonomy" id="87958"/>
    <lineage>
        <taxon>Eukaryota</taxon>
        <taxon>Metazoa</taxon>
        <taxon>Spiralia</taxon>
        <taxon>Lophotrochozoa</taxon>
        <taxon>Mollusca</taxon>
        <taxon>Gastropoda</taxon>
        <taxon>Patellogastropoda</taxon>
        <taxon>Patelloidea</taxon>
        <taxon>Patellidae</taxon>
        <taxon>Patella</taxon>
    </lineage>
</organism>
<dbReference type="SUPFAM" id="SSF57716">
    <property type="entry name" value="Glucocorticoid receptor-like (DNA-binding domain)"/>
    <property type="match status" value="1"/>
</dbReference>
<dbReference type="AlphaFoldDB" id="A0AAN8GGK6"/>
<proteinExistence type="predicted"/>